<dbReference type="EMBL" id="AP022606">
    <property type="protein sequence ID" value="BBZ12353.1"/>
    <property type="molecule type" value="Genomic_DNA"/>
</dbReference>
<dbReference type="GO" id="GO:0005524">
    <property type="term" value="F:ATP binding"/>
    <property type="evidence" value="ECO:0007669"/>
    <property type="project" value="UniProtKB-UniRule"/>
</dbReference>
<keyword evidence="6 12" id="KW-0067">ATP-binding</keyword>
<evidence type="ECO:0000313" key="20">
    <source>
        <dbReference type="Proteomes" id="UP000467379"/>
    </source>
</evidence>
<dbReference type="GO" id="GO:0006260">
    <property type="term" value="P:DNA replication"/>
    <property type="evidence" value="ECO:0007669"/>
    <property type="project" value="InterPro"/>
</dbReference>
<dbReference type="OrthoDB" id="9806690at2"/>
<comment type="similarity">
    <text evidence="1 13">Belongs to the helicase family. UvrD subfamily.</text>
</comment>
<keyword evidence="20" id="KW-1185">Reference proteome</keyword>
<dbReference type="InterPro" id="IPR014016">
    <property type="entry name" value="UvrD-like_ATP-bd"/>
</dbReference>
<organism evidence="18 19">
    <name type="scientific">Mycobacterium branderi</name>
    <dbReference type="NCBI Taxonomy" id="43348"/>
    <lineage>
        <taxon>Bacteria</taxon>
        <taxon>Bacillati</taxon>
        <taxon>Actinomycetota</taxon>
        <taxon>Actinomycetes</taxon>
        <taxon>Mycobacteriales</taxon>
        <taxon>Mycobacteriaceae</taxon>
        <taxon>Mycobacterium</taxon>
    </lineage>
</organism>
<evidence type="ECO:0000256" key="7">
    <source>
        <dbReference type="ARBA" id="ARBA00023125"/>
    </source>
</evidence>
<evidence type="ECO:0000256" key="13">
    <source>
        <dbReference type="RuleBase" id="RU364053"/>
    </source>
</evidence>
<evidence type="ECO:0000259" key="15">
    <source>
        <dbReference type="PROSITE" id="PS51198"/>
    </source>
</evidence>
<evidence type="ECO:0000256" key="8">
    <source>
        <dbReference type="ARBA" id="ARBA00023204"/>
    </source>
</evidence>
<dbReference type="SUPFAM" id="SSF52540">
    <property type="entry name" value="P-loop containing nucleoside triphosphate hydrolases"/>
    <property type="match status" value="1"/>
</dbReference>
<dbReference type="PANTHER" id="PTHR11070">
    <property type="entry name" value="UVRD / RECB / PCRA DNA HELICASE FAMILY MEMBER"/>
    <property type="match status" value="1"/>
</dbReference>
<evidence type="ECO:0000256" key="1">
    <source>
        <dbReference type="ARBA" id="ARBA00009922"/>
    </source>
</evidence>
<dbReference type="GO" id="GO:0005829">
    <property type="term" value="C:cytosol"/>
    <property type="evidence" value="ECO:0007669"/>
    <property type="project" value="TreeGrafter"/>
</dbReference>
<comment type="catalytic activity">
    <reaction evidence="10">
        <text>Couples ATP hydrolysis with the unwinding of duplex DNA by translocating in the 3'-5' direction.</text>
        <dbReference type="EC" id="5.6.2.4"/>
    </reaction>
</comment>
<keyword evidence="4 12" id="KW-0378">Hydrolase</keyword>
<dbReference type="Pfam" id="PF21196">
    <property type="entry name" value="PcrA_UvrD_tudor"/>
    <property type="match status" value="1"/>
</dbReference>
<dbReference type="InterPro" id="IPR013986">
    <property type="entry name" value="DExx_box_DNA_helicase_dom_sf"/>
</dbReference>
<dbReference type="FunFam" id="1.10.10.160:FF:000001">
    <property type="entry name" value="ATP-dependent DNA helicase"/>
    <property type="match status" value="1"/>
</dbReference>
<dbReference type="InterPro" id="IPR014017">
    <property type="entry name" value="DNA_helicase_UvrD-like_C"/>
</dbReference>
<dbReference type="CDD" id="cd18807">
    <property type="entry name" value="SF1_C_UvrD"/>
    <property type="match status" value="1"/>
</dbReference>
<sequence length="772" mass="84972">MTMHVTDAGPDQLLDGLNPQQRQAVLHEGSPLLIVAGAGSGKTAVLTRRIAYLMAARDVGAGQVLAITFTNKAAAEMRERVVQLVGPRARSMWVSTFHSTCVRILRNQATLIPGLNSNFSIYDADDSRRLLQMIGKDMGLDIKRYSPRLLANAISNLKNELIDPQQATSALSDDSDDLARTVAAVYSEYQHRLRAANALDFDDLIGGTVAVLQAFPQIAQHYRRRFRHILVDEYQDTNHAQYVLVRELVGPGCEEGTDGGLPPAELCVVGDADQSIYAFRGATIRNIEDFERDYPDATTILLEQNYRSTQNILSAANSVISRNSGRREKRLWTDAGEGELIVGYVADNEHDEARFVAEEIEALAQRGDITYNDVAVFYRTNNSSRSLEEVFIRTGIPYKVVGGVRFYERKEIRDIVAYLRVLDNPGDAVSLRRILNTPRRGIGDRAEACVAVYAENTGASFADALDAAAQGKVPMLNSRSVKAIAGFVEMLDELRGRLDGDLGELVEAVLDRTGYREELESSSDPQDLARLDNLNELVSVAHEFATDMANTAALEEGADDEDVPDTSVLAQFLERVSLVADADEIPEHNAGVVTLMTLHTAKGLEFPVVFVTGWEDGMFPHMRALGDPGELSEERRLAYVGITRARQRLYVSRAKVRSSWGQPMLNPESRFLREIPQELIDWRRSDPAPSFSAPVSGAGRFGPSSRPSPAHVSKSNRPLLVLEPGDRVSHDKYGLGRVEEVSGVGESAMSLIDFGSSGRVKLMHNHAPLTKL</sequence>
<keyword evidence="8" id="KW-0234">DNA repair</keyword>
<dbReference type="Gene3D" id="1.10.10.160">
    <property type="match status" value="1"/>
</dbReference>
<dbReference type="GO" id="GO:0009314">
    <property type="term" value="P:response to radiation"/>
    <property type="evidence" value="ECO:0007669"/>
    <property type="project" value="UniProtKB-ARBA"/>
</dbReference>
<evidence type="ECO:0000256" key="3">
    <source>
        <dbReference type="ARBA" id="ARBA00022763"/>
    </source>
</evidence>
<dbReference type="Proteomes" id="UP000192441">
    <property type="component" value="Unassembled WGS sequence"/>
</dbReference>
<proteinExistence type="inferred from homology"/>
<evidence type="ECO:0000256" key="10">
    <source>
        <dbReference type="ARBA" id="ARBA00034617"/>
    </source>
</evidence>
<evidence type="ECO:0000313" key="18">
    <source>
        <dbReference type="EMBL" id="ORA38985.1"/>
    </source>
</evidence>
<dbReference type="Pfam" id="PF13361">
    <property type="entry name" value="UvrD_C"/>
    <property type="match status" value="1"/>
</dbReference>
<reference evidence="18 19" key="1">
    <citation type="submission" date="2016-12" db="EMBL/GenBank/DDBJ databases">
        <title>The new phylogeny of genus Mycobacterium.</title>
        <authorList>
            <person name="Tortoli E."/>
            <person name="Trovato A."/>
            <person name="Cirillo D.M."/>
        </authorList>
    </citation>
    <scope>NUCLEOTIDE SEQUENCE [LARGE SCALE GENOMIC DNA]</scope>
    <source>
        <strain evidence="18 19">DSM 44624</strain>
    </source>
</reference>
<dbReference type="GO" id="GO:0043138">
    <property type="term" value="F:3'-5' DNA helicase activity"/>
    <property type="evidence" value="ECO:0007669"/>
    <property type="project" value="UniProtKB-EC"/>
</dbReference>
<evidence type="ECO:0000256" key="2">
    <source>
        <dbReference type="ARBA" id="ARBA00022741"/>
    </source>
</evidence>
<dbReference type="GO" id="GO:0003677">
    <property type="term" value="F:DNA binding"/>
    <property type="evidence" value="ECO:0007669"/>
    <property type="project" value="UniProtKB-KW"/>
</dbReference>
<dbReference type="Gene3D" id="1.10.486.10">
    <property type="entry name" value="PCRA, domain 4"/>
    <property type="match status" value="1"/>
</dbReference>
<dbReference type="PROSITE" id="PS51198">
    <property type="entry name" value="UVRD_HELICASE_ATP_BIND"/>
    <property type="match status" value="1"/>
</dbReference>
<keyword evidence="2 12" id="KW-0547">Nucleotide-binding</keyword>
<evidence type="ECO:0000256" key="4">
    <source>
        <dbReference type="ARBA" id="ARBA00022801"/>
    </source>
</evidence>
<evidence type="ECO:0000256" key="6">
    <source>
        <dbReference type="ARBA" id="ARBA00022840"/>
    </source>
</evidence>
<dbReference type="InterPro" id="IPR000212">
    <property type="entry name" value="DNA_helicase_UvrD/REP"/>
</dbReference>
<comment type="catalytic activity">
    <reaction evidence="11 13">
        <text>ATP + H2O = ADP + phosphate + H(+)</text>
        <dbReference type="Rhea" id="RHEA:13065"/>
        <dbReference type="ChEBI" id="CHEBI:15377"/>
        <dbReference type="ChEBI" id="CHEBI:15378"/>
        <dbReference type="ChEBI" id="CHEBI:30616"/>
        <dbReference type="ChEBI" id="CHEBI:43474"/>
        <dbReference type="ChEBI" id="CHEBI:456216"/>
        <dbReference type="EC" id="5.6.2.4"/>
    </reaction>
</comment>
<keyword evidence="3" id="KW-0227">DNA damage</keyword>
<dbReference type="PROSITE" id="PS51217">
    <property type="entry name" value="UVRD_HELICASE_CTER"/>
    <property type="match status" value="1"/>
</dbReference>
<protein>
    <recommendedName>
        <fullName evidence="13">ATP-dependent DNA helicase</fullName>
        <ecNumber evidence="13">5.6.2.4</ecNumber>
    </recommendedName>
</protein>
<dbReference type="AlphaFoldDB" id="A0A7I7W793"/>
<keyword evidence="9" id="KW-0413">Isomerase</keyword>
<dbReference type="Pfam" id="PF00580">
    <property type="entry name" value="UvrD-helicase"/>
    <property type="match status" value="1"/>
</dbReference>
<dbReference type="GO" id="GO:0016787">
    <property type="term" value="F:hydrolase activity"/>
    <property type="evidence" value="ECO:0007669"/>
    <property type="project" value="UniProtKB-UniRule"/>
</dbReference>
<reference evidence="17" key="3">
    <citation type="submission" date="2020-02" db="EMBL/GenBank/DDBJ databases">
        <authorList>
            <person name="Matsumoto Y."/>
            <person name="Motooka D."/>
            <person name="Nakamura S."/>
        </authorList>
    </citation>
    <scope>NUCLEOTIDE SEQUENCE</scope>
    <source>
        <strain evidence="17">JCM 12687</strain>
    </source>
</reference>
<dbReference type="CDD" id="cd17932">
    <property type="entry name" value="DEXQc_UvrD"/>
    <property type="match status" value="1"/>
</dbReference>
<evidence type="ECO:0000259" key="16">
    <source>
        <dbReference type="PROSITE" id="PS51217"/>
    </source>
</evidence>
<dbReference type="PANTHER" id="PTHR11070:SF2">
    <property type="entry name" value="ATP-DEPENDENT DNA HELICASE SRS2"/>
    <property type="match status" value="1"/>
</dbReference>
<accession>A0A7I7W793</accession>
<reference evidence="17 20" key="2">
    <citation type="journal article" date="2019" name="Emerg. Microbes Infect.">
        <title>Comprehensive subspecies identification of 175 nontuberculous mycobacteria species based on 7547 genomic profiles.</title>
        <authorList>
            <person name="Matsumoto Y."/>
            <person name="Kinjo T."/>
            <person name="Motooka D."/>
            <person name="Nabeya D."/>
            <person name="Jung N."/>
            <person name="Uechi K."/>
            <person name="Horii T."/>
            <person name="Iida T."/>
            <person name="Fujita J."/>
            <person name="Nakamura S."/>
        </authorList>
    </citation>
    <scope>NUCLEOTIDE SEQUENCE [LARGE SCALE GENOMIC DNA]</scope>
    <source>
        <strain evidence="17 20">JCM 12687</strain>
    </source>
</reference>
<keyword evidence="5 12" id="KW-0347">Helicase</keyword>
<keyword evidence="7 13" id="KW-0238">DNA-binding</keyword>
<feature type="region of interest" description="Disordered" evidence="14">
    <location>
        <begin position="690"/>
        <end position="723"/>
    </location>
</feature>
<dbReference type="EC" id="5.6.2.4" evidence="13"/>
<dbReference type="InterPro" id="IPR005751">
    <property type="entry name" value="ATP-dep_DNA_helicase_PcrA"/>
</dbReference>
<feature type="domain" description="UvrD-like helicase ATP-binding" evidence="15">
    <location>
        <begin position="15"/>
        <end position="309"/>
    </location>
</feature>
<evidence type="ECO:0000256" key="12">
    <source>
        <dbReference type="PROSITE-ProRule" id="PRU00560"/>
    </source>
</evidence>
<dbReference type="GO" id="GO:0033202">
    <property type="term" value="C:DNA helicase complex"/>
    <property type="evidence" value="ECO:0007669"/>
    <property type="project" value="TreeGrafter"/>
</dbReference>
<evidence type="ECO:0000256" key="9">
    <source>
        <dbReference type="ARBA" id="ARBA00023235"/>
    </source>
</evidence>
<gene>
    <name evidence="17" type="primary">uvrD1</name>
    <name evidence="18" type="ORF">BST20_10640</name>
    <name evidence="17" type="ORF">MBRA_25480</name>
</gene>
<dbReference type="GO" id="GO:0000725">
    <property type="term" value="P:recombinational repair"/>
    <property type="evidence" value="ECO:0007669"/>
    <property type="project" value="TreeGrafter"/>
</dbReference>
<evidence type="ECO:0000256" key="14">
    <source>
        <dbReference type="SAM" id="MobiDB-lite"/>
    </source>
</evidence>
<feature type="domain" description="UvrD-like helicase C-terminal" evidence="16">
    <location>
        <begin position="310"/>
        <end position="603"/>
    </location>
</feature>
<dbReference type="EMBL" id="MVHM01000004">
    <property type="protein sequence ID" value="ORA38985.1"/>
    <property type="molecule type" value="Genomic_DNA"/>
</dbReference>
<dbReference type="InterPro" id="IPR027417">
    <property type="entry name" value="P-loop_NTPase"/>
</dbReference>
<dbReference type="Proteomes" id="UP000467379">
    <property type="component" value="Chromosome"/>
</dbReference>
<dbReference type="FunFam" id="1.10.486.10:FF:000003">
    <property type="entry name" value="ATP-dependent DNA helicase"/>
    <property type="match status" value="1"/>
</dbReference>
<dbReference type="NCBIfam" id="TIGR01073">
    <property type="entry name" value="pcrA"/>
    <property type="match status" value="1"/>
</dbReference>
<name>A0A7I7W793_9MYCO</name>
<feature type="binding site" evidence="12">
    <location>
        <begin position="36"/>
        <end position="43"/>
    </location>
    <ligand>
        <name>ATP</name>
        <dbReference type="ChEBI" id="CHEBI:30616"/>
    </ligand>
</feature>
<evidence type="ECO:0000256" key="5">
    <source>
        <dbReference type="ARBA" id="ARBA00022806"/>
    </source>
</evidence>
<evidence type="ECO:0000256" key="11">
    <source>
        <dbReference type="ARBA" id="ARBA00048988"/>
    </source>
</evidence>
<dbReference type="Gene3D" id="3.40.50.300">
    <property type="entry name" value="P-loop containing nucleotide triphosphate hydrolases"/>
    <property type="match status" value="2"/>
</dbReference>
<evidence type="ECO:0000313" key="17">
    <source>
        <dbReference type="EMBL" id="BBZ12353.1"/>
    </source>
</evidence>
<dbReference type="RefSeq" id="WP_083131398.1">
    <property type="nucleotide sequence ID" value="NZ_AP022606.1"/>
</dbReference>
<evidence type="ECO:0000313" key="19">
    <source>
        <dbReference type="Proteomes" id="UP000192441"/>
    </source>
</evidence>